<evidence type="ECO:0000256" key="4">
    <source>
        <dbReference type="ARBA" id="ARBA00022991"/>
    </source>
</evidence>
<gene>
    <name evidence="7" type="ORF">H9659_15055</name>
</gene>
<dbReference type="InterPro" id="IPR018394">
    <property type="entry name" value="DNA_photolyase_1_CS_C"/>
</dbReference>
<dbReference type="EMBL" id="JACSQY010000017">
    <property type="protein sequence ID" value="MBD7909654.1"/>
    <property type="molecule type" value="Genomic_DNA"/>
</dbReference>
<evidence type="ECO:0000313" key="7">
    <source>
        <dbReference type="EMBL" id="MBD7909654.1"/>
    </source>
</evidence>
<dbReference type="SUPFAM" id="SSF52425">
    <property type="entry name" value="Cryptochrome/photolyase, N-terminal domain"/>
    <property type="match status" value="1"/>
</dbReference>
<evidence type="ECO:0000256" key="1">
    <source>
        <dbReference type="ARBA" id="ARBA00001974"/>
    </source>
</evidence>
<sequence>MVEGEGLPAVPRLLFWKTCSIPAIIGVIQGPPFVRSFFRRDFLKTIVWFRNDLRLHDHPALKEASECGEVLPVFILPNHASPTASDWWLFESLKSLQQQLLKLGSTLTILKGEPSRVLSVLSKKTQADAVFFNGQVDPVSRREEMALLESESLSEVNVRRFAPNMLLDPTLLKTGAGDPYKVFGAFWKSLQQQTIPWPIAAPASLASWIDEYPGTIPLEQSGLRDSIDWDTSFEKVWIPGEAASFEQWANFRDKGLKGYDTKRDFPAINGTSRLSGFLASGNMSIRALWHAVKRAQEEGIAPQPEPFLRQLAWREFSYYQLFHFPDITERPLRPEFLHFPWLEDPAGLTAWKKGKTGYPLVDAGMRELWETGTIHNRVRMVVASFLVKHLLIDWRMGAVWFRETLVDYDVANNTLGWQWIAGSGFDAAPYFRIFNPTTQSKKFDKNGAYIRKWVPELAALPGASLHEPHMAPEDVLTEAGVVLGETYPLPIVDHTAARARALDAYAHIKGKKEG</sequence>
<keyword evidence="3 5" id="KW-0274">FAD</keyword>
<evidence type="ECO:0000256" key="3">
    <source>
        <dbReference type="ARBA" id="ARBA00022827"/>
    </source>
</evidence>
<dbReference type="InterPro" id="IPR036155">
    <property type="entry name" value="Crypto/Photolyase_N_sf"/>
</dbReference>
<dbReference type="Pfam" id="PF03441">
    <property type="entry name" value="FAD_binding_7"/>
    <property type="match status" value="1"/>
</dbReference>
<dbReference type="Pfam" id="PF00875">
    <property type="entry name" value="DNA_photolyase"/>
    <property type="match status" value="1"/>
</dbReference>
<dbReference type="PANTHER" id="PTHR11455:SF9">
    <property type="entry name" value="CRYPTOCHROME CIRCADIAN CLOCK 5 ISOFORM X1"/>
    <property type="match status" value="1"/>
</dbReference>
<comment type="similarity">
    <text evidence="5">Belongs to the DNA photolyase family.</text>
</comment>
<accession>A0ABR8PNL3</accession>
<evidence type="ECO:0000256" key="2">
    <source>
        <dbReference type="ARBA" id="ARBA00022630"/>
    </source>
</evidence>
<dbReference type="PANTHER" id="PTHR11455">
    <property type="entry name" value="CRYPTOCHROME"/>
    <property type="match status" value="1"/>
</dbReference>
<name>A0ABR8PNL3_9BACL</name>
<evidence type="ECO:0000259" key="6">
    <source>
        <dbReference type="PROSITE" id="PS51645"/>
    </source>
</evidence>
<organism evidence="7 8">
    <name type="scientific">Sporosarcina gallistercoris</name>
    <dbReference type="NCBI Taxonomy" id="2762245"/>
    <lineage>
        <taxon>Bacteria</taxon>
        <taxon>Bacillati</taxon>
        <taxon>Bacillota</taxon>
        <taxon>Bacilli</taxon>
        <taxon>Bacillales</taxon>
        <taxon>Caryophanaceae</taxon>
        <taxon>Sporosarcina</taxon>
    </lineage>
</organism>
<dbReference type="SUPFAM" id="SSF48173">
    <property type="entry name" value="Cryptochrome/photolyase FAD-binding domain"/>
    <property type="match status" value="1"/>
</dbReference>
<keyword evidence="4 5" id="KW-0157">Chromophore</keyword>
<reference evidence="7 8" key="1">
    <citation type="submission" date="2020-08" db="EMBL/GenBank/DDBJ databases">
        <title>A Genomic Blueprint of the Chicken Gut Microbiome.</title>
        <authorList>
            <person name="Gilroy R."/>
            <person name="Ravi A."/>
            <person name="Getino M."/>
            <person name="Pursley I."/>
            <person name="Horton D.L."/>
            <person name="Alikhan N.-F."/>
            <person name="Baker D."/>
            <person name="Gharbi K."/>
            <person name="Hall N."/>
            <person name="Watson M."/>
            <person name="Adriaenssens E.M."/>
            <person name="Foster-Nyarko E."/>
            <person name="Jarju S."/>
            <person name="Secka A."/>
            <person name="Antonio M."/>
            <person name="Oren A."/>
            <person name="Chaudhuri R."/>
            <person name="La Ragione R.M."/>
            <person name="Hildebrand F."/>
            <person name="Pallen M.J."/>
        </authorList>
    </citation>
    <scope>NUCLEOTIDE SEQUENCE [LARGE SCALE GENOMIC DNA]</scope>
    <source>
        <strain evidence="7 8">Sa3CUA8</strain>
    </source>
</reference>
<feature type="domain" description="Photolyase/cryptochrome alpha/beta" evidence="6">
    <location>
        <begin position="43"/>
        <end position="166"/>
    </location>
</feature>
<dbReference type="Gene3D" id="3.40.50.620">
    <property type="entry name" value="HUPs"/>
    <property type="match status" value="1"/>
</dbReference>
<protein>
    <submittedName>
        <fullName evidence="7">Deoxyribodipyrimidine photo-lyase</fullName>
    </submittedName>
</protein>
<comment type="caution">
    <text evidence="7">The sequence shown here is derived from an EMBL/GenBank/DDBJ whole genome shotgun (WGS) entry which is preliminary data.</text>
</comment>
<dbReference type="InterPro" id="IPR006050">
    <property type="entry name" value="DNA_photolyase_N"/>
</dbReference>
<dbReference type="PROSITE" id="PS51645">
    <property type="entry name" value="PHR_CRY_ALPHA_BETA"/>
    <property type="match status" value="1"/>
</dbReference>
<dbReference type="InterPro" id="IPR002081">
    <property type="entry name" value="Cryptochrome/DNA_photolyase_1"/>
</dbReference>
<dbReference type="Gene3D" id="1.25.40.80">
    <property type="match status" value="1"/>
</dbReference>
<proteinExistence type="inferred from homology"/>
<keyword evidence="8" id="KW-1185">Reference proteome</keyword>
<dbReference type="InterPro" id="IPR005101">
    <property type="entry name" value="Cryptochr/Photolyase_FAD-bd"/>
</dbReference>
<dbReference type="InterPro" id="IPR036134">
    <property type="entry name" value="Crypto/Photolyase_FAD-like_sf"/>
</dbReference>
<dbReference type="PROSITE" id="PS00394">
    <property type="entry name" value="DNA_PHOTOLYASES_1_1"/>
    <property type="match status" value="1"/>
</dbReference>
<evidence type="ECO:0000256" key="5">
    <source>
        <dbReference type="RuleBase" id="RU004182"/>
    </source>
</evidence>
<evidence type="ECO:0000313" key="8">
    <source>
        <dbReference type="Proteomes" id="UP000659496"/>
    </source>
</evidence>
<dbReference type="Proteomes" id="UP000659496">
    <property type="component" value="Unassembled WGS sequence"/>
</dbReference>
<dbReference type="Gene3D" id="1.10.579.10">
    <property type="entry name" value="DNA Cyclobutane Dipyrimidine Photolyase, subunit A, domain 3"/>
    <property type="match status" value="1"/>
</dbReference>
<keyword evidence="2 5" id="KW-0285">Flavoprotein</keyword>
<dbReference type="InterPro" id="IPR014729">
    <property type="entry name" value="Rossmann-like_a/b/a_fold"/>
</dbReference>
<dbReference type="PRINTS" id="PR00147">
    <property type="entry name" value="DNAPHOTLYASE"/>
</dbReference>
<comment type="cofactor">
    <cofactor evidence="1">
        <name>FAD</name>
        <dbReference type="ChEBI" id="CHEBI:57692"/>
    </cofactor>
</comment>
<dbReference type="PROSITE" id="PS00691">
    <property type="entry name" value="DNA_PHOTOLYASES_1_2"/>
    <property type="match status" value="1"/>
</dbReference>